<reference evidence="4 5" key="1">
    <citation type="submission" date="2011-07" db="EMBL/GenBank/DDBJ databases">
        <authorList>
            <person name="Coyne R."/>
            <person name="Brami D."/>
            <person name="Johnson J."/>
            <person name="Hostetler J."/>
            <person name="Hannick L."/>
            <person name="Clark T."/>
            <person name="Cassidy-Hanley D."/>
            <person name="Inman J."/>
        </authorList>
    </citation>
    <scope>NUCLEOTIDE SEQUENCE [LARGE SCALE GENOMIC DNA]</scope>
    <source>
        <strain evidence="4 5">G5</strain>
    </source>
</reference>
<dbReference type="STRING" id="857967.G0QNT7"/>
<dbReference type="GeneID" id="14909296"/>
<dbReference type="OrthoDB" id="10264063at2759"/>
<dbReference type="AlphaFoldDB" id="G0QNT7"/>
<dbReference type="InterPro" id="IPR051147">
    <property type="entry name" value="CFAP_domain-containing"/>
</dbReference>
<dbReference type="PANTHER" id="PTHR21683">
    <property type="entry name" value="COILED-COIL DOMAIN-CONTAINING PROTEIN 42 LIKE-2-LIKE-RELATED"/>
    <property type="match status" value="1"/>
</dbReference>
<name>G0QNT7_ICHMU</name>
<dbReference type="Proteomes" id="UP000008983">
    <property type="component" value="Unassembled WGS sequence"/>
</dbReference>
<evidence type="ECO:0000313" key="5">
    <source>
        <dbReference type="Proteomes" id="UP000008983"/>
    </source>
</evidence>
<keyword evidence="5" id="KW-1185">Reference proteome</keyword>
<feature type="domain" description="DUF4200" evidence="3">
    <location>
        <begin position="100"/>
        <end position="218"/>
    </location>
</feature>
<dbReference type="EMBL" id="GL983508">
    <property type="protein sequence ID" value="EGR33128.1"/>
    <property type="molecule type" value="Genomic_DNA"/>
</dbReference>
<protein>
    <recommendedName>
        <fullName evidence="3">DUF4200 domain-containing protein</fullName>
    </recommendedName>
</protein>
<accession>G0QNT7</accession>
<dbReference type="Pfam" id="PF13863">
    <property type="entry name" value="DUF4200"/>
    <property type="match status" value="1"/>
</dbReference>
<dbReference type="OMA" id="MNEVKYQ"/>
<dbReference type="PANTHER" id="PTHR21683:SF3">
    <property type="entry name" value="CILIA AND FLAGELLA ASSOCIATED PROTEIN 100"/>
    <property type="match status" value="1"/>
</dbReference>
<dbReference type="InterPro" id="IPR025252">
    <property type="entry name" value="DUF4200"/>
</dbReference>
<gene>
    <name evidence="4" type="ORF">IMG5_061270</name>
</gene>
<dbReference type="eggNOG" id="ENOG502SPS6">
    <property type="taxonomic scope" value="Eukaryota"/>
</dbReference>
<dbReference type="InParanoid" id="G0QNT7"/>
<sequence length="478" mass="59044">MTIEERLYSKTKISKKFGIIRALDEEAEKMAKAREETLARDQKREEEQKKHKKIPIWCVFFFQVFQFFQNIRSSTDSDLNKQMSRINNLLKEKRETIAEFVQKKREIYLSNMNINNKKEETNKLEDYIKNEKESLKARKYYFENDWTMVNKFIKEVENEANEAQKEAEKQQKEREKNKEKINQFIAEVERCEQKISRKQEEYQTLLTYKQFIDGIIEKYQEIYVNSNQQQQEQYEEKKDNIYLTQNENNSCNNIQQTPQVKKIPLNPSQLNDILNHIQEKNLYYCQNNNENEEDYEQKKHQNYNKKLNYQKIKKNIRKDQMNLKNKKKQNQEENNIWKIRRNQTQVRYRFQKEKTLIWKKQAKKYIKLQKLQKNMMQSLIKMKENKQELLMIYLMLYVVLIQIQKNQKIDALRNRNYYLILRNRQKKKKAIINKQKLRRKNLRFKFKNKRKRNKSKKQKKRKINYEQVYHLEIIKNQN</sequence>
<evidence type="ECO:0000256" key="1">
    <source>
        <dbReference type="ARBA" id="ARBA00023054"/>
    </source>
</evidence>
<evidence type="ECO:0000259" key="3">
    <source>
        <dbReference type="Pfam" id="PF13863"/>
    </source>
</evidence>
<proteinExistence type="predicted"/>
<feature type="coiled-coil region" evidence="2">
    <location>
        <begin position="79"/>
        <end position="201"/>
    </location>
</feature>
<evidence type="ECO:0000256" key="2">
    <source>
        <dbReference type="SAM" id="Coils"/>
    </source>
</evidence>
<dbReference type="RefSeq" id="XP_004037114.1">
    <property type="nucleotide sequence ID" value="XM_004037066.1"/>
</dbReference>
<organism evidence="4 5">
    <name type="scientific">Ichthyophthirius multifiliis</name>
    <name type="common">White spot disease agent</name>
    <name type="synonym">Ich</name>
    <dbReference type="NCBI Taxonomy" id="5932"/>
    <lineage>
        <taxon>Eukaryota</taxon>
        <taxon>Sar</taxon>
        <taxon>Alveolata</taxon>
        <taxon>Ciliophora</taxon>
        <taxon>Intramacronucleata</taxon>
        <taxon>Oligohymenophorea</taxon>
        <taxon>Hymenostomatida</taxon>
        <taxon>Ophryoglenina</taxon>
        <taxon>Ichthyophthirius</taxon>
    </lineage>
</organism>
<evidence type="ECO:0000313" key="4">
    <source>
        <dbReference type="EMBL" id="EGR33128.1"/>
    </source>
</evidence>
<dbReference type="GO" id="GO:0005856">
    <property type="term" value="C:cytoskeleton"/>
    <property type="evidence" value="ECO:0007669"/>
    <property type="project" value="UniProtKB-ARBA"/>
</dbReference>
<keyword evidence="1 2" id="KW-0175">Coiled coil</keyword>